<dbReference type="Pfam" id="PF00149">
    <property type="entry name" value="Metallophos"/>
    <property type="match status" value="1"/>
</dbReference>
<evidence type="ECO:0000313" key="6">
    <source>
        <dbReference type="EMBL" id="KAJ0399302.1"/>
    </source>
</evidence>
<dbReference type="GO" id="GO:0016787">
    <property type="term" value="F:hydrolase activity"/>
    <property type="evidence" value="ECO:0007669"/>
    <property type="project" value="UniProtKB-KW"/>
</dbReference>
<gene>
    <name evidence="6" type="ORF">P43SY_000141</name>
</gene>
<keyword evidence="4" id="KW-1133">Transmembrane helix</keyword>
<dbReference type="InterPro" id="IPR051558">
    <property type="entry name" value="Metallophosphoesterase_PAP"/>
</dbReference>
<dbReference type="InterPro" id="IPR029052">
    <property type="entry name" value="Metallo-depent_PP-like"/>
</dbReference>
<proteinExistence type="predicted"/>
<keyword evidence="1" id="KW-0732">Signal</keyword>
<evidence type="ECO:0000256" key="4">
    <source>
        <dbReference type="SAM" id="Phobius"/>
    </source>
</evidence>
<comment type="caution">
    <text evidence="6">The sequence shown here is derived from an EMBL/GenBank/DDBJ whole genome shotgun (WGS) entry which is preliminary data.</text>
</comment>
<evidence type="ECO:0000256" key="3">
    <source>
        <dbReference type="SAM" id="MobiDB-lite"/>
    </source>
</evidence>
<dbReference type="Gene3D" id="3.60.21.10">
    <property type="match status" value="1"/>
</dbReference>
<dbReference type="SUPFAM" id="SSF56300">
    <property type="entry name" value="Metallo-dependent phosphatases"/>
    <property type="match status" value="1"/>
</dbReference>
<dbReference type="InterPro" id="IPR004843">
    <property type="entry name" value="Calcineurin-like_PHP"/>
</dbReference>
<dbReference type="PANTHER" id="PTHR10161">
    <property type="entry name" value="TARTRATE-RESISTANT ACID PHOSPHATASE TYPE 5"/>
    <property type="match status" value="1"/>
</dbReference>
<feature type="transmembrane region" description="Helical" evidence="4">
    <location>
        <begin position="7"/>
        <end position="27"/>
    </location>
</feature>
<evidence type="ECO:0000256" key="1">
    <source>
        <dbReference type="ARBA" id="ARBA00022729"/>
    </source>
</evidence>
<name>A0AAD5LFH3_PYTIN</name>
<keyword evidence="4" id="KW-0812">Transmembrane</keyword>
<dbReference type="AlphaFoldDB" id="A0AAD5LFH3"/>
<dbReference type="Proteomes" id="UP001209570">
    <property type="component" value="Unassembled WGS sequence"/>
</dbReference>
<evidence type="ECO:0000256" key="2">
    <source>
        <dbReference type="ARBA" id="ARBA00022801"/>
    </source>
</evidence>
<feature type="domain" description="Calcineurin-like phosphoesterase" evidence="5">
    <location>
        <begin position="102"/>
        <end position="385"/>
    </location>
</feature>
<feature type="region of interest" description="Disordered" evidence="3">
    <location>
        <begin position="30"/>
        <end position="92"/>
    </location>
</feature>
<evidence type="ECO:0000259" key="5">
    <source>
        <dbReference type="Pfam" id="PF00149"/>
    </source>
</evidence>
<sequence length="490" mass="54288">MANGRRAIFIAVIVLAVVGAIVGVVVWQTSEKSSKSNTSSGNTNESRKANNSTTSGPSTRAPSITFDPKEESSDARNETRAPASKTPTSDPSKEKYVIGALAIGDWGSTIGRDSCCKRRADHTPTNVDKNAMDVVATMMGQAATAMNPKPKVVLGHGDSFYWVGIIDKTDQAYRFDKTFESKFSAPSLSGIPWVNVMGNHDYGGSSYICAAGGTYVPCKNKEEIVQGLKNKLSLQSEYKSPNSDRWILKDHFYVHTIEDKESGVSIDVFNVDTNDADVHAAQQICCQCYGYSEGSKTCREITRGHQHCAGGDNEMYDACYDQLMAWGKESREKLREAVKSSKATWKIVNSHYSPYNHYAEGRMKMWWDLLGDLDIQLWMYGHTHGEKHDFAKFNMHFIENGAGGGILNEAASSIPPYAEDKVEKIWSYGFHEYGFFELSASKEWLRARFITYDDKWNVEDDFSKSVVGGLAAKHCWYIPVDGSKGKACAA</sequence>
<dbReference type="EMBL" id="JAKCXM010000187">
    <property type="protein sequence ID" value="KAJ0399302.1"/>
    <property type="molecule type" value="Genomic_DNA"/>
</dbReference>
<keyword evidence="2" id="KW-0378">Hydrolase</keyword>
<keyword evidence="7" id="KW-1185">Reference proteome</keyword>
<protein>
    <recommendedName>
        <fullName evidence="5">Calcineurin-like phosphoesterase domain-containing protein</fullName>
    </recommendedName>
</protein>
<feature type="compositionally biased region" description="Low complexity" evidence="3">
    <location>
        <begin position="30"/>
        <end position="44"/>
    </location>
</feature>
<reference evidence="6" key="1">
    <citation type="submission" date="2021-12" db="EMBL/GenBank/DDBJ databases">
        <title>Prjna785345.</title>
        <authorList>
            <person name="Rujirawat T."/>
            <person name="Krajaejun T."/>
        </authorList>
    </citation>
    <scope>NUCLEOTIDE SEQUENCE</scope>
    <source>
        <strain evidence="6">Pi057C3</strain>
    </source>
</reference>
<feature type="compositionally biased region" description="Basic and acidic residues" evidence="3">
    <location>
        <begin position="67"/>
        <end position="79"/>
    </location>
</feature>
<evidence type="ECO:0000313" key="7">
    <source>
        <dbReference type="Proteomes" id="UP001209570"/>
    </source>
</evidence>
<accession>A0AAD5LFH3</accession>
<organism evidence="6 7">
    <name type="scientific">Pythium insidiosum</name>
    <name type="common">Pythiosis disease agent</name>
    <dbReference type="NCBI Taxonomy" id="114742"/>
    <lineage>
        <taxon>Eukaryota</taxon>
        <taxon>Sar</taxon>
        <taxon>Stramenopiles</taxon>
        <taxon>Oomycota</taxon>
        <taxon>Peronosporomycetes</taxon>
        <taxon>Pythiales</taxon>
        <taxon>Pythiaceae</taxon>
        <taxon>Pythium</taxon>
    </lineage>
</organism>
<dbReference type="PANTHER" id="PTHR10161:SF14">
    <property type="entry name" value="TARTRATE-RESISTANT ACID PHOSPHATASE TYPE 5"/>
    <property type="match status" value="1"/>
</dbReference>
<keyword evidence="4" id="KW-0472">Membrane</keyword>
<feature type="compositionally biased region" description="Polar residues" evidence="3">
    <location>
        <begin position="49"/>
        <end position="62"/>
    </location>
</feature>